<gene>
    <name evidence="1" type="ORF">A6R68_22760</name>
</gene>
<comment type="caution">
    <text evidence="1">The sequence shown here is derived from an EMBL/GenBank/DDBJ whole genome shotgun (WGS) entry which is preliminary data.</text>
</comment>
<reference evidence="1 2" key="1">
    <citation type="submission" date="2016-06" db="EMBL/GenBank/DDBJ databases">
        <title>The Draft Genome Sequence and Annotation of the Desert Woodrat Neotoma lepida.</title>
        <authorList>
            <person name="Campbell M."/>
            <person name="Oakeson K.F."/>
            <person name="Yandell M."/>
            <person name="Halpert J.R."/>
            <person name="Dearing D."/>
        </authorList>
    </citation>
    <scope>NUCLEOTIDE SEQUENCE [LARGE SCALE GENOMIC DNA]</scope>
    <source>
        <strain evidence="1">417</strain>
        <tissue evidence="1">Liver</tissue>
    </source>
</reference>
<dbReference type="InterPro" id="IPR038800">
    <property type="entry name" value="CCDC17"/>
</dbReference>
<keyword evidence="2" id="KW-1185">Reference proteome</keyword>
<dbReference type="AlphaFoldDB" id="A0A1A6HXM9"/>
<dbReference type="Proteomes" id="UP000092124">
    <property type="component" value="Unassembled WGS sequence"/>
</dbReference>
<proteinExistence type="predicted"/>
<dbReference type="PANTHER" id="PTHR33820:SF4">
    <property type="entry name" value="COILED-COIL DOMAIN-CONTAINING PROTEIN 17"/>
    <property type="match status" value="1"/>
</dbReference>
<evidence type="ECO:0000313" key="1">
    <source>
        <dbReference type="EMBL" id="OBS83223.1"/>
    </source>
</evidence>
<organism evidence="1 2">
    <name type="scientific">Neotoma lepida</name>
    <name type="common">Desert woodrat</name>
    <dbReference type="NCBI Taxonomy" id="56216"/>
    <lineage>
        <taxon>Eukaryota</taxon>
        <taxon>Metazoa</taxon>
        <taxon>Chordata</taxon>
        <taxon>Craniata</taxon>
        <taxon>Vertebrata</taxon>
        <taxon>Euteleostomi</taxon>
        <taxon>Mammalia</taxon>
        <taxon>Eutheria</taxon>
        <taxon>Euarchontoglires</taxon>
        <taxon>Glires</taxon>
        <taxon>Rodentia</taxon>
        <taxon>Myomorpha</taxon>
        <taxon>Muroidea</taxon>
        <taxon>Cricetidae</taxon>
        <taxon>Neotominae</taxon>
        <taxon>Neotoma</taxon>
    </lineage>
</organism>
<protein>
    <submittedName>
        <fullName evidence="1">Uncharacterized protein</fullName>
    </submittedName>
</protein>
<dbReference type="OrthoDB" id="289416at2759"/>
<dbReference type="PANTHER" id="PTHR33820">
    <property type="entry name" value="COILED-COIL DOMAIN-CONTAINING PROTEIN 17"/>
    <property type="match status" value="1"/>
</dbReference>
<dbReference type="EMBL" id="LZPO01007949">
    <property type="protein sequence ID" value="OBS83223.1"/>
    <property type="molecule type" value="Genomic_DNA"/>
</dbReference>
<feature type="non-terminal residue" evidence="1">
    <location>
        <position position="1"/>
    </location>
</feature>
<name>A0A1A6HXM9_NEOLE</name>
<evidence type="ECO:0000313" key="2">
    <source>
        <dbReference type="Proteomes" id="UP000092124"/>
    </source>
</evidence>
<sequence>LKEAGFCCPPLPASPGTLPAQIRAVREGYVRGGGRDPGVLDKIWQLQVEASALELRRSQNRKEKASATSEELLMVEAENRLLEAEIQALQKKGLSLAPWGPRKHQLPDLWPYLSRRGDNSLLLPTAAPPMPPLTSSISIQNLHGTSTSILNGTMTRNLGLDRHFLLPASNALDPASYDPGAGLVIFYDFLRGLDASWIWVQLMTSLTQDGEDTGGTTILPPALCLPPPSAPGPMGNCAILASRQPLPRYLHWKPVPSPTILALLTPDLPQKRLSSVSRIKMSIEPPPVLTQTHQVSEAEGKFLDLQLF</sequence>
<accession>A0A1A6HXM9</accession>